<evidence type="ECO:0000313" key="2">
    <source>
        <dbReference type="EMBL" id="TVP41707.1"/>
    </source>
</evidence>
<dbReference type="EMBL" id="VOAH01000001">
    <property type="protein sequence ID" value="TVP41707.1"/>
    <property type="molecule type" value="Genomic_DNA"/>
</dbReference>
<reference evidence="2 3" key="1">
    <citation type="journal article" date="2019" name="Front. Microbiol.">
        <title>Ammonia Oxidation by the Arctic Terrestrial Thaumarchaeote Candidatus Nitrosocosmicus arcticus Is Stimulated by Increasing Temperatures.</title>
        <authorList>
            <person name="Alves R.J.E."/>
            <person name="Kerou M."/>
            <person name="Zappe A."/>
            <person name="Bittner R."/>
            <person name="Abby S.S."/>
            <person name="Schmidt H.A."/>
            <person name="Pfeifer K."/>
            <person name="Schleper C."/>
        </authorList>
    </citation>
    <scope>NUCLEOTIDE SEQUENCE [LARGE SCALE GENOMIC DNA]</scope>
    <source>
        <strain evidence="2 3">Kfb</strain>
    </source>
</reference>
<dbReference type="GO" id="GO:0005975">
    <property type="term" value="P:carbohydrate metabolic process"/>
    <property type="evidence" value="ECO:0007669"/>
    <property type="project" value="InterPro"/>
</dbReference>
<dbReference type="AlphaFoldDB" id="A0A557SYM9"/>
<protein>
    <submittedName>
        <fullName evidence="2">D-glucuronyl C5-epimerase C-terminal domain related protein</fullName>
    </submittedName>
</protein>
<dbReference type="PANTHER" id="PTHR13174">
    <property type="entry name" value="D-GLUCURONYL C5-EPIMERASE"/>
    <property type="match status" value="1"/>
</dbReference>
<dbReference type="GO" id="GO:0047464">
    <property type="term" value="F:heparosan-N-sulfate-glucuronate 5-epimerase activity"/>
    <property type="evidence" value="ECO:0007669"/>
    <property type="project" value="InterPro"/>
</dbReference>
<dbReference type="InterPro" id="IPR008928">
    <property type="entry name" value="6-hairpin_glycosidase_sf"/>
</dbReference>
<dbReference type="InterPro" id="IPR039721">
    <property type="entry name" value="C5-epimerase"/>
</dbReference>
<evidence type="ECO:0000313" key="3">
    <source>
        <dbReference type="Proteomes" id="UP000315289"/>
    </source>
</evidence>
<dbReference type="OrthoDB" id="306662at2157"/>
<feature type="domain" description="D-glucuronyl C5-epimerase C-terminal" evidence="1">
    <location>
        <begin position="100"/>
        <end position="280"/>
    </location>
</feature>
<name>A0A557SYM9_9ARCH</name>
<comment type="caution">
    <text evidence="2">The sequence shown here is derived from an EMBL/GenBank/DDBJ whole genome shotgun (WGS) entry which is preliminary data.</text>
</comment>
<proteinExistence type="predicted"/>
<dbReference type="GO" id="GO:0015012">
    <property type="term" value="P:heparan sulfate proteoglycan biosynthetic process"/>
    <property type="evidence" value="ECO:0007669"/>
    <property type="project" value="InterPro"/>
</dbReference>
<dbReference type="PANTHER" id="PTHR13174:SF3">
    <property type="entry name" value="D-GLUCURONYL C5-EPIMERASE"/>
    <property type="match status" value="1"/>
</dbReference>
<accession>A0A557SYM9</accession>
<dbReference type="SUPFAM" id="SSF48208">
    <property type="entry name" value="Six-hairpin glycosidases"/>
    <property type="match status" value="1"/>
</dbReference>
<dbReference type="Pfam" id="PF06662">
    <property type="entry name" value="C5-epim_C"/>
    <property type="match status" value="1"/>
</dbReference>
<dbReference type="InterPro" id="IPR010598">
    <property type="entry name" value="C5-epim_C"/>
</dbReference>
<sequence>MISFYTMIAFISIVFLISLKVCSPPLVVGKIFYDKNNVPLVDYGVMSSIDIGKQYNPITISHNASKYYNEYIKNNNETSKGYFLNHVNWLVNNSVQKDNNTFFVYDFPFPPYYLKAPWYSAMAQGAAIQPLLNAYKITHDKVYLTTAKNALNVLFIDINDPCNCGVTYKTPGEGWWYEEYANGRENGPRVLNGMMFTLVDIHYYYNFTQDPDALYLFNQGILSLKNNLHNYDKNGTYSSYDKIRGYAPIEYHNVHVCLLNKLYNITNDSIFKQYYESWTKSNNDHIKIDKNSESCF</sequence>
<dbReference type="Proteomes" id="UP000315289">
    <property type="component" value="Unassembled WGS sequence"/>
</dbReference>
<keyword evidence="3" id="KW-1185">Reference proteome</keyword>
<evidence type="ECO:0000259" key="1">
    <source>
        <dbReference type="Pfam" id="PF06662"/>
    </source>
</evidence>
<organism evidence="2 3">
    <name type="scientific">Candidatus Nitrosocosmicus arcticus</name>
    <dbReference type="NCBI Taxonomy" id="2035267"/>
    <lineage>
        <taxon>Archaea</taxon>
        <taxon>Nitrososphaerota</taxon>
        <taxon>Nitrososphaeria</taxon>
        <taxon>Nitrososphaerales</taxon>
        <taxon>Nitrososphaeraceae</taxon>
        <taxon>Candidatus Nitrosocosmicus</taxon>
    </lineage>
</organism>
<gene>
    <name evidence="2" type="ORF">NARC_10113</name>
</gene>